<evidence type="ECO:0000313" key="1">
    <source>
        <dbReference type="EMBL" id="RDB06306.1"/>
    </source>
</evidence>
<dbReference type="CDD" id="cd14738">
    <property type="entry name" value="PAAR_2"/>
    <property type="match status" value="1"/>
</dbReference>
<comment type="caution">
    <text evidence="1">The sequence shown here is derived from an EMBL/GenBank/DDBJ whole genome shotgun (WGS) entry which is preliminary data.</text>
</comment>
<dbReference type="Pfam" id="PF05488">
    <property type="entry name" value="PAAR_motif"/>
    <property type="match status" value="1"/>
</dbReference>
<dbReference type="Proteomes" id="UP000253141">
    <property type="component" value="Unassembled WGS sequence"/>
</dbReference>
<protein>
    <submittedName>
        <fullName evidence="1">Uncharacterized protein</fullName>
    </submittedName>
</protein>
<keyword evidence="2" id="KW-1185">Reference proteome</keyword>
<accession>A0A369II39</accession>
<dbReference type="EMBL" id="QPIW01000005">
    <property type="protein sequence ID" value="RDB06306.1"/>
    <property type="molecule type" value="Genomic_DNA"/>
</dbReference>
<gene>
    <name evidence="1" type="ORF">DVG78_08560</name>
</gene>
<dbReference type="InterPro" id="IPR008727">
    <property type="entry name" value="PAAR_motif"/>
</dbReference>
<dbReference type="OrthoDB" id="9807902at2"/>
<proteinExistence type="predicted"/>
<dbReference type="AlphaFoldDB" id="A0A369II39"/>
<evidence type="ECO:0000313" key="2">
    <source>
        <dbReference type="Proteomes" id="UP000253141"/>
    </source>
</evidence>
<reference evidence="1 2" key="1">
    <citation type="submission" date="2018-07" db="EMBL/GenBank/DDBJ databases">
        <title>Genome analysis of Runella aurantiaca.</title>
        <authorList>
            <person name="Yang X."/>
        </authorList>
    </citation>
    <scope>NUCLEOTIDE SEQUENCE [LARGE SCALE GENOMIC DNA]</scope>
    <source>
        <strain evidence="1 2">YX9</strain>
    </source>
</reference>
<dbReference type="Gene3D" id="2.60.200.60">
    <property type="match status" value="2"/>
</dbReference>
<sequence>MGKPAAAVGDMHICPMVTPGTPPVPHVGGPILPPGAPTVLIGGKFAATFGNMCVCTGPPDSIVLGSLGVFIGGNPSARIGDTTAHGGSVVLGNFTVLVGDLDVSTLTPANIGFILGFINNSNSVVNCGHIIDQVISMIRTGTGGAAPAGGDGSFSEINSRLGVNINFNNPTNLNTVFNQVQAGGPGTMQVVGIDYGNGNSHIVVVANVNGQTGVMEGQNWGPGQDRGFITDPAVANARYNPNGTTTYAASPVP</sequence>
<organism evidence="1 2">
    <name type="scientific">Runella aurantiaca</name>
    <dbReference type="NCBI Taxonomy" id="2282308"/>
    <lineage>
        <taxon>Bacteria</taxon>
        <taxon>Pseudomonadati</taxon>
        <taxon>Bacteroidota</taxon>
        <taxon>Cytophagia</taxon>
        <taxon>Cytophagales</taxon>
        <taxon>Spirosomataceae</taxon>
        <taxon>Runella</taxon>
    </lineage>
</organism>
<name>A0A369II39_9BACT</name>
<dbReference type="RefSeq" id="WP_114460684.1">
    <property type="nucleotide sequence ID" value="NZ_QPIW01000005.1"/>
</dbReference>